<dbReference type="EC" id="3.1.1.-" evidence="10"/>
<protein>
    <recommendedName>
        <fullName evidence="10">Carboxylic ester hydrolase</fullName>
        <ecNumber evidence="10">3.1.1.-</ecNumber>
    </recommendedName>
</protein>
<evidence type="ECO:0000256" key="5">
    <source>
        <dbReference type="ARBA" id="ARBA00022729"/>
    </source>
</evidence>
<evidence type="ECO:0000256" key="4">
    <source>
        <dbReference type="ARBA" id="ARBA00022723"/>
    </source>
</evidence>
<keyword evidence="8" id="KW-1015">Disulfide bond</keyword>
<dbReference type="PANTHER" id="PTHR33938">
    <property type="entry name" value="FERULOYL ESTERASE B-RELATED"/>
    <property type="match status" value="1"/>
</dbReference>
<dbReference type="GO" id="GO:0046872">
    <property type="term" value="F:metal ion binding"/>
    <property type="evidence" value="ECO:0007669"/>
    <property type="project" value="UniProtKB-KW"/>
</dbReference>
<keyword evidence="7" id="KW-0106">Calcium</keyword>
<dbReference type="AlphaFoldDB" id="A0A8H6XZ90"/>
<keyword evidence="2" id="KW-0719">Serine esterase</keyword>
<dbReference type="InterPro" id="IPR029058">
    <property type="entry name" value="AB_hydrolase_fold"/>
</dbReference>
<accession>A0A8H6XZ90</accession>
<evidence type="ECO:0000256" key="6">
    <source>
        <dbReference type="ARBA" id="ARBA00022801"/>
    </source>
</evidence>
<evidence type="ECO:0000256" key="2">
    <source>
        <dbReference type="ARBA" id="ARBA00022487"/>
    </source>
</evidence>
<dbReference type="GO" id="GO:0045493">
    <property type="term" value="P:xylan catabolic process"/>
    <property type="evidence" value="ECO:0007669"/>
    <property type="project" value="UniProtKB-KW"/>
</dbReference>
<dbReference type="Gene3D" id="3.40.50.1820">
    <property type="entry name" value="alpha/beta hydrolase"/>
    <property type="match status" value="1"/>
</dbReference>
<comment type="catalytic activity">
    <reaction evidence="9">
        <text>feruloyl-polysaccharide + H2O = ferulate + polysaccharide.</text>
        <dbReference type="EC" id="3.1.1.73"/>
    </reaction>
</comment>
<proteinExistence type="inferred from homology"/>
<evidence type="ECO:0000256" key="1">
    <source>
        <dbReference type="ARBA" id="ARBA00006249"/>
    </source>
</evidence>
<evidence type="ECO:0000313" key="12">
    <source>
        <dbReference type="Proteomes" id="UP000620124"/>
    </source>
</evidence>
<dbReference type="PANTHER" id="PTHR33938:SF15">
    <property type="entry name" value="FERULOYL ESTERASE B-RELATED"/>
    <property type="match status" value="1"/>
</dbReference>
<comment type="similarity">
    <text evidence="1 10">Belongs to the tannase family.</text>
</comment>
<organism evidence="11 12">
    <name type="scientific">Mycena venus</name>
    <dbReference type="NCBI Taxonomy" id="2733690"/>
    <lineage>
        <taxon>Eukaryota</taxon>
        <taxon>Fungi</taxon>
        <taxon>Dikarya</taxon>
        <taxon>Basidiomycota</taxon>
        <taxon>Agaricomycotina</taxon>
        <taxon>Agaricomycetes</taxon>
        <taxon>Agaricomycetidae</taxon>
        <taxon>Agaricales</taxon>
        <taxon>Marasmiineae</taxon>
        <taxon>Mycenaceae</taxon>
        <taxon>Mycena</taxon>
    </lineage>
</organism>
<dbReference type="Proteomes" id="UP000620124">
    <property type="component" value="Unassembled WGS sequence"/>
</dbReference>
<gene>
    <name evidence="11" type="ORF">MVEN_01339500</name>
</gene>
<dbReference type="InterPro" id="IPR011118">
    <property type="entry name" value="Tannase/feruloyl_esterase"/>
</dbReference>
<evidence type="ECO:0000256" key="9">
    <source>
        <dbReference type="ARBA" id="ARBA00034075"/>
    </source>
</evidence>
<comment type="caution">
    <text evidence="11">The sequence shown here is derived from an EMBL/GenBank/DDBJ whole genome shotgun (WGS) entry which is preliminary data.</text>
</comment>
<dbReference type="OrthoDB" id="3039123at2759"/>
<keyword evidence="5" id="KW-0732">Signal</keyword>
<dbReference type="Pfam" id="PF07519">
    <property type="entry name" value="Tannase"/>
    <property type="match status" value="2"/>
</dbReference>
<evidence type="ECO:0000256" key="3">
    <source>
        <dbReference type="ARBA" id="ARBA00022651"/>
    </source>
</evidence>
<keyword evidence="6 10" id="KW-0378">Hydrolase</keyword>
<dbReference type="EMBL" id="JACAZI010000010">
    <property type="protein sequence ID" value="KAF7350348.1"/>
    <property type="molecule type" value="Genomic_DNA"/>
</dbReference>
<keyword evidence="3" id="KW-0624">Polysaccharide degradation</keyword>
<keyword evidence="4" id="KW-0479">Metal-binding</keyword>
<evidence type="ECO:0000256" key="8">
    <source>
        <dbReference type="ARBA" id="ARBA00023157"/>
    </source>
</evidence>
<reference evidence="11" key="1">
    <citation type="submission" date="2020-05" db="EMBL/GenBank/DDBJ databases">
        <title>Mycena genomes resolve the evolution of fungal bioluminescence.</title>
        <authorList>
            <person name="Tsai I.J."/>
        </authorList>
    </citation>
    <scope>NUCLEOTIDE SEQUENCE</scope>
    <source>
        <strain evidence="11">CCC161011</strain>
    </source>
</reference>
<sequence length="385" mass="41560">MSFSKILSRGSTVKPHGGCVSKAFVSAPLCRVQFSTSTSESSSIRAEAWLPDKWYGRFLGVGNGGLGGCIAYRDLDYGSALHFATVGSNNGHDGDTGRPFLGNPEVLNDFTFRSIHVEAVIGKRIVEAYYGRPHTKAYYLGCSTGGRQGTQSALKYPADWDGIIAGAPATDFNHLLHWGAMLARYIGSPNPDSSPEFIPSELWKLVAEEILNQCDDIDGVRDGIITEPDACDFRPEALLCAGAESEKCLSLPQVEALRKIYSPLYDNGGADLSSLIASGNSKRMYDLVSRTLAMPSLDAFYRLFLVPGMEHCTQGPGAWAFGQRGGTYGAHNESSHNLLLALVDWVEGGVAPDTITGTAVDGTTRVHCRYPVRNVWNGSAYGCER</sequence>
<keyword evidence="12" id="KW-1185">Reference proteome</keyword>
<evidence type="ECO:0000256" key="10">
    <source>
        <dbReference type="RuleBase" id="RU361238"/>
    </source>
</evidence>
<keyword evidence="3" id="KW-0858">Xylan degradation</keyword>
<keyword evidence="3" id="KW-0119">Carbohydrate metabolism</keyword>
<evidence type="ECO:0000313" key="11">
    <source>
        <dbReference type="EMBL" id="KAF7350348.1"/>
    </source>
</evidence>
<dbReference type="SUPFAM" id="SSF53474">
    <property type="entry name" value="alpha/beta-Hydrolases"/>
    <property type="match status" value="1"/>
</dbReference>
<evidence type="ECO:0000256" key="7">
    <source>
        <dbReference type="ARBA" id="ARBA00022837"/>
    </source>
</evidence>
<dbReference type="GO" id="GO:0030600">
    <property type="term" value="F:feruloyl esterase activity"/>
    <property type="evidence" value="ECO:0007669"/>
    <property type="project" value="UniProtKB-EC"/>
</dbReference>
<name>A0A8H6XZ90_9AGAR</name>